<dbReference type="Proteomes" id="UP000005408">
    <property type="component" value="Unassembled WGS sequence"/>
</dbReference>
<dbReference type="Gene3D" id="1.10.472.10">
    <property type="entry name" value="Cyclin-like"/>
    <property type="match status" value="1"/>
</dbReference>
<evidence type="ECO:0000313" key="4">
    <source>
        <dbReference type="EnsemblMetazoa" id="G27657.1:cds"/>
    </source>
</evidence>
<dbReference type="AlphaFoldDB" id="A0A8W8LIJ5"/>
<evidence type="ECO:0000256" key="1">
    <source>
        <dbReference type="ARBA" id="ARBA00038508"/>
    </source>
</evidence>
<feature type="compositionally biased region" description="Polar residues" evidence="3">
    <location>
        <begin position="324"/>
        <end position="344"/>
    </location>
</feature>
<comment type="similarity">
    <text evidence="1">Belongs to the CNPPD1 family.</text>
</comment>
<dbReference type="GO" id="GO:0000307">
    <property type="term" value="C:cyclin-dependent protein kinase holoenzyme complex"/>
    <property type="evidence" value="ECO:0007669"/>
    <property type="project" value="TreeGrafter"/>
</dbReference>
<dbReference type="InterPro" id="IPR013922">
    <property type="entry name" value="Cyclin_PHO80-like"/>
</dbReference>
<dbReference type="EnsemblMetazoa" id="G27657.1">
    <property type="protein sequence ID" value="G27657.1:cds"/>
    <property type="gene ID" value="G27657"/>
</dbReference>
<feature type="region of interest" description="Disordered" evidence="3">
    <location>
        <begin position="324"/>
        <end position="360"/>
    </location>
</feature>
<reference evidence="4" key="1">
    <citation type="submission" date="2022-08" db="UniProtKB">
        <authorList>
            <consortium name="EnsemblMetazoa"/>
        </authorList>
    </citation>
    <scope>IDENTIFICATION</scope>
    <source>
        <strain evidence="4">05x7-T-G4-1.051#20</strain>
    </source>
</reference>
<protein>
    <recommendedName>
        <fullName evidence="2">Protein CNPPD1</fullName>
    </recommendedName>
</protein>
<evidence type="ECO:0000256" key="2">
    <source>
        <dbReference type="ARBA" id="ARBA00040808"/>
    </source>
</evidence>
<dbReference type="GO" id="GO:0019901">
    <property type="term" value="F:protein kinase binding"/>
    <property type="evidence" value="ECO:0007669"/>
    <property type="project" value="InterPro"/>
</dbReference>
<evidence type="ECO:0000313" key="5">
    <source>
        <dbReference type="Proteomes" id="UP000005408"/>
    </source>
</evidence>
<evidence type="ECO:0000256" key="3">
    <source>
        <dbReference type="SAM" id="MobiDB-lite"/>
    </source>
</evidence>
<dbReference type="GO" id="GO:0005634">
    <property type="term" value="C:nucleus"/>
    <property type="evidence" value="ECO:0007669"/>
    <property type="project" value="TreeGrafter"/>
</dbReference>
<dbReference type="CDD" id="cd20557">
    <property type="entry name" value="CYCLIN_ScPCL1-like"/>
    <property type="match status" value="1"/>
</dbReference>
<dbReference type="PANTHER" id="PTHR15615:SF108">
    <property type="entry name" value="PROTEIN CNPPD1"/>
    <property type="match status" value="1"/>
</dbReference>
<dbReference type="PANTHER" id="PTHR15615">
    <property type="match status" value="1"/>
</dbReference>
<organism evidence="4 5">
    <name type="scientific">Magallana gigas</name>
    <name type="common">Pacific oyster</name>
    <name type="synonym">Crassostrea gigas</name>
    <dbReference type="NCBI Taxonomy" id="29159"/>
    <lineage>
        <taxon>Eukaryota</taxon>
        <taxon>Metazoa</taxon>
        <taxon>Spiralia</taxon>
        <taxon>Lophotrochozoa</taxon>
        <taxon>Mollusca</taxon>
        <taxon>Bivalvia</taxon>
        <taxon>Autobranchia</taxon>
        <taxon>Pteriomorphia</taxon>
        <taxon>Ostreida</taxon>
        <taxon>Ostreoidea</taxon>
        <taxon>Ostreidae</taxon>
        <taxon>Magallana</taxon>
    </lineage>
</organism>
<name>A0A8W8LIJ5_MAGGI</name>
<sequence length="545" mass="62127">MSIFHFPFLRGNDGYNDLEYTELQDHEELSERFRKTFYYGKQPTTDRPSLPLTNLTVDFLNAAVPKKLGKVDHYFAASSARHSCMSPCSMMMGMIYVNRLKKKNTDYLQQVSSSDLFLISMMMASKFLYDEGVDDEVFNDEWAASADMETEDVNELERQFLSAIDWQLYVNEEEFYQVLQRVERRIAMTEGIERGWFSYTDLWVISKDPQLLHTYKEIANLLPKMLSVTMVAYIAGILTMVGSTLLVTTALSTLATLTPHTLPSKEHTILPVPNHMYVSMEDGPLPEDGTVPTATEEHKTRPLDGTLTSLWTLLTLPSILSLSNPGQSGQATRAKQSVHSAHNTTDLDDDSDKEPKDDLGDSKRIQFFKLFKDLISFSFPEVQKSTPVSNQMVCAKGPCLFSGQNINCKNVSKPQNNWLINSLWKPMDFEQTERDRVNSRCKDCGARTMPNSGRPDRFCDTRTAAVDRVVVAQSDVSCCCDHVTADLDRHRYPRLKVKWITQSFVRPYLEQLSFFDPRRISVRYYIAVIVQYNARAGDVDDLVSL</sequence>
<accession>A0A8W8LIJ5</accession>
<dbReference type="GO" id="GO:0016538">
    <property type="term" value="F:cyclin-dependent protein serine/threonine kinase regulator activity"/>
    <property type="evidence" value="ECO:0007669"/>
    <property type="project" value="TreeGrafter"/>
</dbReference>
<keyword evidence="5" id="KW-1185">Reference proteome</keyword>
<proteinExistence type="inferred from homology"/>
<dbReference type="Pfam" id="PF08613">
    <property type="entry name" value="Cyclin"/>
    <property type="match status" value="1"/>
</dbReference>